<feature type="domain" description="Homogentisate 1,2-dioxygenase C-terminal" evidence="10">
    <location>
        <begin position="1"/>
        <end position="96"/>
    </location>
</feature>
<dbReference type="InterPro" id="IPR014710">
    <property type="entry name" value="RmlC-like_jellyroll"/>
</dbReference>
<comment type="cofactor">
    <cofactor evidence="1 9">
        <name>Fe cation</name>
        <dbReference type="ChEBI" id="CHEBI:24875"/>
    </cofactor>
</comment>
<proteinExistence type="inferred from homology"/>
<dbReference type="Gene3D" id="2.60.120.10">
    <property type="entry name" value="Jelly Rolls"/>
    <property type="match status" value="1"/>
</dbReference>
<dbReference type="GO" id="GO:0006559">
    <property type="term" value="P:L-phenylalanine catabolic process"/>
    <property type="evidence" value="ECO:0007669"/>
    <property type="project" value="UniProtKB-UniPathway"/>
</dbReference>
<dbReference type="PANTHER" id="PTHR11056:SF0">
    <property type="entry name" value="HOMOGENTISATE 1,2-DIOXYGENASE"/>
    <property type="match status" value="1"/>
</dbReference>
<evidence type="ECO:0000259" key="10">
    <source>
        <dbReference type="Pfam" id="PF04209"/>
    </source>
</evidence>
<evidence type="ECO:0000256" key="7">
    <source>
        <dbReference type="ARBA" id="ARBA00030437"/>
    </source>
</evidence>
<comment type="caution">
    <text evidence="11">The sequence shown here is derived from an EMBL/GenBank/DDBJ whole genome shotgun (WGS) entry which is preliminary data.</text>
</comment>
<feature type="binding site" evidence="9">
    <location>
        <position position="3"/>
    </location>
    <ligand>
        <name>Fe cation</name>
        <dbReference type="ChEBI" id="CHEBI:24875"/>
    </ligand>
</feature>
<dbReference type="GO" id="GO:0004411">
    <property type="term" value="F:homogentisate 1,2-dioxygenase activity"/>
    <property type="evidence" value="ECO:0007669"/>
    <property type="project" value="UniProtKB-EC"/>
</dbReference>
<dbReference type="UniPathway" id="UPA00139">
    <property type="reaction ID" value="UER00339"/>
</dbReference>
<accession>A0A6A0GXQ8</accession>
<dbReference type="Proteomes" id="UP000711488">
    <property type="component" value="Unassembled WGS sequence"/>
</dbReference>
<dbReference type="PANTHER" id="PTHR11056">
    <property type="entry name" value="HOMOGENTISATE 1,2-DIOXYGENASE"/>
    <property type="match status" value="1"/>
</dbReference>
<evidence type="ECO:0000256" key="3">
    <source>
        <dbReference type="ARBA" id="ARBA00007757"/>
    </source>
</evidence>
<evidence type="ECO:0000256" key="4">
    <source>
        <dbReference type="ARBA" id="ARBA00013127"/>
    </source>
</evidence>
<dbReference type="InterPro" id="IPR011051">
    <property type="entry name" value="RmlC_Cupin_sf"/>
</dbReference>
<evidence type="ECO:0000256" key="9">
    <source>
        <dbReference type="PIRSR" id="PIRSR605708-2"/>
    </source>
</evidence>
<dbReference type="AlphaFoldDB" id="A0A6A0GXQ8"/>
<sequence length="115" mass="12586">MTEFMGLLYGNYEAKETGFLPGGATLHSMMTPHGPDAQCFNAASTEALVPKRVADGTQSFMFETSLGLGLTEWGEKTCCAIDDEYFKCWQPLAKNFDPNNKPVQKTAVKGKPVTE</sequence>
<evidence type="ECO:0000256" key="8">
    <source>
        <dbReference type="ARBA" id="ARBA00033225"/>
    </source>
</evidence>
<evidence type="ECO:0000256" key="6">
    <source>
        <dbReference type="ARBA" id="ARBA00030235"/>
    </source>
</evidence>
<dbReference type="Pfam" id="PF04209">
    <property type="entry name" value="HgmA_C"/>
    <property type="match status" value="1"/>
</dbReference>
<evidence type="ECO:0000256" key="2">
    <source>
        <dbReference type="ARBA" id="ARBA00004704"/>
    </source>
</evidence>
<dbReference type="OrthoDB" id="1689029at2759"/>
<dbReference type="GO" id="GO:0046872">
    <property type="term" value="F:metal ion binding"/>
    <property type="evidence" value="ECO:0007669"/>
    <property type="project" value="UniProtKB-KW"/>
</dbReference>
<comment type="pathway">
    <text evidence="2">Amino-acid degradation; L-phenylalanine degradation; acetoacetate and fumarate from L-phenylalanine: step 4/6.</text>
</comment>
<reference evidence="11" key="3">
    <citation type="submission" date="2019-06" db="EMBL/GenBank/DDBJ databases">
        <authorList>
            <person name="Poynton C."/>
            <person name="Hasenbein S."/>
            <person name="Benoit J.B."/>
            <person name="Sepulveda M.S."/>
            <person name="Poelchau M.F."/>
            <person name="Murali S.C."/>
            <person name="Chen S."/>
            <person name="Glastad K.M."/>
            <person name="Werren J.H."/>
            <person name="Vineis J.H."/>
            <person name="Bowen J.L."/>
            <person name="Friedrich M."/>
            <person name="Jones J."/>
            <person name="Robertson H.M."/>
            <person name="Feyereisen R."/>
            <person name="Mechler-Hickson A."/>
            <person name="Mathers N."/>
            <person name="Lee C.E."/>
            <person name="Colbourne J.K."/>
            <person name="Biales A."/>
            <person name="Johnston J.S."/>
            <person name="Wellborn G.A."/>
            <person name="Rosendale A.J."/>
            <person name="Cridge A.G."/>
            <person name="Munoz-Torres M.C."/>
            <person name="Bain P.A."/>
            <person name="Manny A.R."/>
            <person name="Major K.M."/>
            <person name="Lambert F.N."/>
            <person name="Vulpe C.D."/>
            <person name="Tuck P."/>
            <person name="Blalock B.J."/>
            <person name="Lin Y.-Y."/>
            <person name="Smith M.E."/>
            <person name="Ochoa-Acuna H."/>
            <person name="Chen M.-J.M."/>
            <person name="Childers C.P."/>
            <person name="Qu J."/>
            <person name="Dugan S."/>
            <person name="Lee S.L."/>
            <person name="Chao H."/>
            <person name="Dinh H."/>
            <person name="Han Y."/>
            <person name="Doddapaneni H."/>
            <person name="Worley K.C."/>
            <person name="Muzny D.M."/>
            <person name="Gibbs R.A."/>
            <person name="Richards S."/>
        </authorList>
    </citation>
    <scope>NUCLEOTIDE SEQUENCE</scope>
    <source>
        <strain evidence="11">HAZT.00-mixed</strain>
        <tissue evidence="11">Whole organism</tissue>
    </source>
</reference>
<keyword evidence="9" id="KW-0408">Iron</keyword>
<organism evidence="11">
    <name type="scientific">Hyalella azteca</name>
    <name type="common">Amphipod</name>
    <dbReference type="NCBI Taxonomy" id="294128"/>
    <lineage>
        <taxon>Eukaryota</taxon>
        <taxon>Metazoa</taxon>
        <taxon>Ecdysozoa</taxon>
        <taxon>Arthropoda</taxon>
        <taxon>Crustacea</taxon>
        <taxon>Multicrustacea</taxon>
        <taxon>Malacostraca</taxon>
        <taxon>Eumalacostraca</taxon>
        <taxon>Peracarida</taxon>
        <taxon>Amphipoda</taxon>
        <taxon>Senticaudata</taxon>
        <taxon>Talitrida</taxon>
        <taxon>Talitroidea</taxon>
        <taxon>Hyalellidae</taxon>
        <taxon>Hyalella</taxon>
    </lineage>
</organism>
<dbReference type="GO" id="GO:0006570">
    <property type="term" value="P:tyrosine metabolic process"/>
    <property type="evidence" value="ECO:0007669"/>
    <property type="project" value="InterPro"/>
</dbReference>
<dbReference type="InterPro" id="IPR005708">
    <property type="entry name" value="Homogentis_dOase"/>
</dbReference>
<reference evidence="11" key="1">
    <citation type="submission" date="2014-08" db="EMBL/GenBank/DDBJ databases">
        <authorList>
            <person name="Murali S."/>
            <person name="Richards S."/>
            <person name="Bandaranaike D."/>
            <person name="Bellair M."/>
            <person name="Blankenburg K."/>
            <person name="Chao H."/>
            <person name="Dinh H."/>
            <person name="Doddapaneni H."/>
            <person name="Dugan-Rocha S."/>
            <person name="Elkadiri S."/>
            <person name="Gnanaolivu R."/>
            <person name="Hughes D."/>
            <person name="Lee S."/>
            <person name="Li M."/>
            <person name="Ming W."/>
            <person name="Munidasa M."/>
            <person name="Muniz J."/>
            <person name="Nguyen L."/>
            <person name="Osuji N."/>
            <person name="Pu L.-L."/>
            <person name="Puazo M."/>
            <person name="Skinner E."/>
            <person name="Qu C."/>
            <person name="Quiroz J."/>
            <person name="Raj R."/>
            <person name="Weissenberger G."/>
            <person name="Xin Y."/>
            <person name="Zou X."/>
            <person name="Han Y."/>
            <person name="Worley K."/>
            <person name="Muzny D."/>
            <person name="Gibbs R."/>
        </authorList>
    </citation>
    <scope>NUCLEOTIDE SEQUENCE</scope>
    <source>
        <strain evidence="11">HAZT.00-mixed</strain>
        <tissue evidence="11">Whole organism</tissue>
    </source>
</reference>
<evidence type="ECO:0000256" key="1">
    <source>
        <dbReference type="ARBA" id="ARBA00001962"/>
    </source>
</evidence>
<dbReference type="InterPro" id="IPR046451">
    <property type="entry name" value="HgmA_C"/>
</dbReference>
<protein>
    <recommendedName>
        <fullName evidence="5">Homogentisate 1,2-dioxygenase</fullName>
        <ecNumber evidence="4">1.13.11.5</ecNumber>
    </recommendedName>
    <alternativeName>
        <fullName evidence="6">Homogentisate oxygenase</fullName>
    </alternativeName>
    <alternativeName>
        <fullName evidence="7">Homogentisic acid oxidase</fullName>
    </alternativeName>
    <alternativeName>
        <fullName evidence="8">Homogentisicase</fullName>
    </alternativeName>
</protein>
<dbReference type="GO" id="GO:0005737">
    <property type="term" value="C:cytoplasm"/>
    <property type="evidence" value="ECO:0007669"/>
    <property type="project" value="TreeGrafter"/>
</dbReference>
<dbReference type="SUPFAM" id="SSF51182">
    <property type="entry name" value="RmlC-like cupins"/>
    <property type="match status" value="1"/>
</dbReference>
<feature type="binding site" evidence="9">
    <location>
        <position position="33"/>
    </location>
    <ligand>
        <name>homogentisate</name>
        <dbReference type="ChEBI" id="CHEBI:16169"/>
    </ligand>
</feature>
<dbReference type="EC" id="1.13.11.5" evidence="4"/>
<evidence type="ECO:0000256" key="5">
    <source>
        <dbReference type="ARBA" id="ARBA00018757"/>
    </source>
</evidence>
<evidence type="ECO:0000313" key="11">
    <source>
        <dbReference type="EMBL" id="KAA0191563.1"/>
    </source>
</evidence>
<reference evidence="11" key="2">
    <citation type="journal article" date="2018" name="Environ. Sci. Technol.">
        <title>The Toxicogenome of Hyalella azteca: A Model for Sediment Ecotoxicology and Evolutionary Toxicology.</title>
        <authorList>
            <person name="Poynton H.C."/>
            <person name="Hasenbein S."/>
            <person name="Benoit J.B."/>
            <person name="Sepulveda M.S."/>
            <person name="Poelchau M.F."/>
            <person name="Hughes D.S.T."/>
            <person name="Murali S.C."/>
            <person name="Chen S."/>
            <person name="Glastad K.M."/>
            <person name="Goodisman M.A.D."/>
            <person name="Werren J.H."/>
            <person name="Vineis J.H."/>
            <person name="Bowen J.L."/>
            <person name="Friedrich M."/>
            <person name="Jones J."/>
            <person name="Robertson H.M."/>
            <person name="Feyereisen R."/>
            <person name="Mechler-Hickson A."/>
            <person name="Mathers N."/>
            <person name="Lee C.E."/>
            <person name="Colbourne J.K."/>
            <person name="Biales A."/>
            <person name="Johnston J.S."/>
            <person name="Wellborn G.A."/>
            <person name="Rosendale A.J."/>
            <person name="Cridge A.G."/>
            <person name="Munoz-Torres M.C."/>
            <person name="Bain P.A."/>
            <person name="Manny A.R."/>
            <person name="Major K.M."/>
            <person name="Lambert F.N."/>
            <person name="Vulpe C.D."/>
            <person name="Tuck P."/>
            <person name="Blalock B.J."/>
            <person name="Lin Y.Y."/>
            <person name="Smith M.E."/>
            <person name="Ochoa-Acuna H."/>
            <person name="Chen M.M."/>
            <person name="Childers C.P."/>
            <person name="Qu J."/>
            <person name="Dugan S."/>
            <person name="Lee S.L."/>
            <person name="Chao H."/>
            <person name="Dinh H."/>
            <person name="Han Y."/>
            <person name="Doddapaneni H."/>
            <person name="Worley K.C."/>
            <person name="Muzny D.M."/>
            <person name="Gibbs R.A."/>
            <person name="Richards S."/>
        </authorList>
    </citation>
    <scope>NUCLEOTIDE SEQUENCE</scope>
    <source>
        <strain evidence="11">HAZT.00-mixed</strain>
        <tissue evidence="11">Whole organism</tissue>
    </source>
</reference>
<keyword evidence="9" id="KW-0479">Metal-binding</keyword>
<feature type="binding site" evidence="9">
    <location>
        <position position="33"/>
    </location>
    <ligand>
        <name>Fe cation</name>
        <dbReference type="ChEBI" id="CHEBI:24875"/>
    </ligand>
</feature>
<feature type="binding site" evidence="9">
    <location>
        <position position="12"/>
    </location>
    <ligand>
        <name>homogentisate</name>
        <dbReference type="ChEBI" id="CHEBI:16169"/>
    </ligand>
</feature>
<comment type="similarity">
    <text evidence="3">Belongs to the homogentisate dioxygenase family.</text>
</comment>
<dbReference type="EMBL" id="JQDR03012222">
    <property type="protein sequence ID" value="KAA0191563.1"/>
    <property type="molecule type" value="Genomic_DNA"/>
</dbReference>
<gene>
    <name evidence="11" type="ORF">HAZT_HAZT005224</name>
</gene>
<name>A0A6A0GXQ8_HYAAZ</name>